<accession>A0A9P7QVF2</accession>
<sequence>KKTKKQPPGHRENLLSVLVLVPKRRETPHATWDWGILEEFD</sequence>
<organism evidence="1 2">
    <name type="scientific">Colletotrichum scovillei</name>
    <dbReference type="NCBI Taxonomy" id="1209932"/>
    <lineage>
        <taxon>Eukaryota</taxon>
        <taxon>Fungi</taxon>
        <taxon>Dikarya</taxon>
        <taxon>Ascomycota</taxon>
        <taxon>Pezizomycotina</taxon>
        <taxon>Sordariomycetes</taxon>
        <taxon>Hypocreomycetidae</taxon>
        <taxon>Glomerellales</taxon>
        <taxon>Glomerellaceae</taxon>
        <taxon>Colletotrichum</taxon>
        <taxon>Colletotrichum acutatum species complex</taxon>
    </lineage>
</organism>
<dbReference type="Proteomes" id="UP000699042">
    <property type="component" value="Unassembled WGS sequence"/>
</dbReference>
<keyword evidence="2" id="KW-1185">Reference proteome</keyword>
<dbReference type="AlphaFoldDB" id="A0A9P7QVF2"/>
<proteinExistence type="predicted"/>
<comment type="caution">
    <text evidence="1">The sequence shown here is derived from an EMBL/GenBank/DDBJ whole genome shotgun (WGS) entry which is preliminary data.</text>
</comment>
<gene>
    <name evidence="1" type="ORF">JMJ77_008722</name>
</gene>
<reference evidence="1" key="1">
    <citation type="submission" date="2021-05" db="EMBL/GenBank/DDBJ databases">
        <title>Comparative genomics of three Colletotrichum scovillei strains and genetic complementation revealed genes involved fungal growth and virulence on chili pepper.</title>
        <authorList>
            <person name="Hsieh D.-K."/>
            <person name="Chuang S.-C."/>
            <person name="Chen C.-Y."/>
            <person name="Chao Y.-T."/>
            <person name="Lu M.-Y.J."/>
            <person name="Lee M.-H."/>
            <person name="Shih M.-C."/>
        </authorList>
    </citation>
    <scope>NUCLEOTIDE SEQUENCE</scope>
    <source>
        <strain evidence="1">Coll-153</strain>
    </source>
</reference>
<evidence type="ECO:0000313" key="1">
    <source>
        <dbReference type="EMBL" id="KAG7041016.1"/>
    </source>
</evidence>
<name>A0A9P7QVF2_9PEZI</name>
<evidence type="ECO:0000313" key="2">
    <source>
        <dbReference type="Proteomes" id="UP000699042"/>
    </source>
</evidence>
<dbReference type="EMBL" id="JAESDN010000016">
    <property type="protein sequence ID" value="KAG7041016.1"/>
    <property type="molecule type" value="Genomic_DNA"/>
</dbReference>
<protein>
    <submittedName>
        <fullName evidence="1">Uncharacterized protein</fullName>
    </submittedName>
</protein>
<feature type="non-terminal residue" evidence="1">
    <location>
        <position position="41"/>
    </location>
</feature>